<comment type="caution">
    <text evidence="3">The sequence shown here is derived from an EMBL/GenBank/DDBJ whole genome shotgun (WGS) entry which is preliminary data.</text>
</comment>
<sequence length="329" mass="37610">MNLATIGTSWITSAFIQAAKKSGRLNLHSVYSRSLEQSKEFARKHQAANFYTDLDEMLTNEEIDVIYIASPNSLHYQHAIKCLEAKKHVICEKPIFSNTKEYIAAYRCAEENNVFLFEAIRNIHTPNFHLLAKELHKVGKLRSASLNYLQYSSRYDAFLNGDVPNVFSLEFSGGALVDLGVYPLFMAISLFGKPNKIHYFPVKLRNGIDGNGTLILQYTDFTCNILCSKISHSYLPSEIHGEDGTILLDMPSCITNLEFKDHRSKTSTTFSTEQVEDDMVYEINDFINIMETNDIQEYDRLKRLSNTVLEITEEARRQNNILFKSEQEG</sequence>
<dbReference type="InterPro" id="IPR055170">
    <property type="entry name" value="GFO_IDH_MocA-like_dom"/>
</dbReference>
<dbReference type="Gene3D" id="3.40.50.720">
    <property type="entry name" value="NAD(P)-binding Rossmann-like Domain"/>
    <property type="match status" value="1"/>
</dbReference>
<evidence type="ECO:0000313" key="3">
    <source>
        <dbReference type="EMBL" id="KQL54865.1"/>
    </source>
</evidence>
<proteinExistence type="predicted"/>
<dbReference type="OrthoDB" id="9815825at2"/>
<dbReference type="AlphaFoldDB" id="A0A0Q3TMB4"/>
<dbReference type="STRING" id="157838.AN964_16005"/>
<name>A0A0Q3TMB4_9BACI</name>
<feature type="domain" description="Gfo/Idh/MocA-like oxidoreductase N-terminal" evidence="1">
    <location>
        <begin position="2"/>
        <end position="117"/>
    </location>
</feature>
<dbReference type="EMBL" id="LJJC01000004">
    <property type="protein sequence ID" value="KQL54865.1"/>
    <property type="molecule type" value="Genomic_DNA"/>
</dbReference>
<dbReference type="InterPro" id="IPR000683">
    <property type="entry name" value="Gfo/Idh/MocA-like_OxRdtase_N"/>
</dbReference>
<evidence type="ECO:0000259" key="2">
    <source>
        <dbReference type="Pfam" id="PF22725"/>
    </source>
</evidence>
<dbReference type="InterPro" id="IPR036291">
    <property type="entry name" value="NAD(P)-bd_dom_sf"/>
</dbReference>
<organism evidence="3 4">
    <name type="scientific">Heyndrickxia shackletonii</name>
    <dbReference type="NCBI Taxonomy" id="157838"/>
    <lineage>
        <taxon>Bacteria</taxon>
        <taxon>Bacillati</taxon>
        <taxon>Bacillota</taxon>
        <taxon>Bacilli</taxon>
        <taxon>Bacillales</taxon>
        <taxon>Bacillaceae</taxon>
        <taxon>Heyndrickxia</taxon>
    </lineage>
</organism>
<keyword evidence="4" id="KW-1185">Reference proteome</keyword>
<dbReference type="Gene3D" id="3.30.360.10">
    <property type="entry name" value="Dihydrodipicolinate Reductase, domain 2"/>
    <property type="match status" value="1"/>
</dbReference>
<evidence type="ECO:0000313" key="4">
    <source>
        <dbReference type="Proteomes" id="UP000051888"/>
    </source>
</evidence>
<reference evidence="3 4" key="1">
    <citation type="submission" date="2015-09" db="EMBL/GenBank/DDBJ databases">
        <title>Genome sequencing project for genomic taxonomy and phylogenomics of Bacillus-like bacteria.</title>
        <authorList>
            <person name="Liu B."/>
            <person name="Wang J."/>
            <person name="Zhu Y."/>
            <person name="Liu G."/>
            <person name="Chen Q."/>
            <person name="Chen Z."/>
            <person name="Lan J."/>
            <person name="Che J."/>
            <person name="Ge C."/>
            <person name="Shi H."/>
            <person name="Pan Z."/>
            <person name="Liu X."/>
        </authorList>
    </citation>
    <scope>NUCLEOTIDE SEQUENCE [LARGE SCALE GENOMIC DNA]</scope>
    <source>
        <strain evidence="3 4">LMG 18435</strain>
    </source>
</reference>
<dbReference type="Proteomes" id="UP000051888">
    <property type="component" value="Unassembled WGS sequence"/>
</dbReference>
<feature type="domain" description="GFO/IDH/MocA-like oxidoreductase" evidence="2">
    <location>
        <begin position="137"/>
        <end position="246"/>
    </location>
</feature>
<dbReference type="PANTHER" id="PTHR43054:SF1">
    <property type="entry name" value="SCYLLO-INOSITOL 2-DEHYDROGENASE (NADP(+)) IOLU"/>
    <property type="match status" value="1"/>
</dbReference>
<dbReference type="PATRIC" id="fig|157838.3.peg.3535"/>
<dbReference type="PANTHER" id="PTHR43054">
    <property type="match status" value="1"/>
</dbReference>
<evidence type="ECO:0000259" key="1">
    <source>
        <dbReference type="Pfam" id="PF01408"/>
    </source>
</evidence>
<dbReference type="SUPFAM" id="SSF55347">
    <property type="entry name" value="Glyceraldehyde-3-phosphate dehydrogenase-like, C-terminal domain"/>
    <property type="match status" value="1"/>
</dbReference>
<dbReference type="GO" id="GO:0000166">
    <property type="term" value="F:nucleotide binding"/>
    <property type="evidence" value="ECO:0007669"/>
    <property type="project" value="InterPro"/>
</dbReference>
<accession>A0A0Q3TMB4</accession>
<gene>
    <name evidence="3" type="ORF">AN964_16005</name>
</gene>
<dbReference type="Pfam" id="PF22725">
    <property type="entry name" value="GFO_IDH_MocA_C3"/>
    <property type="match status" value="1"/>
</dbReference>
<dbReference type="SUPFAM" id="SSF51735">
    <property type="entry name" value="NAD(P)-binding Rossmann-fold domains"/>
    <property type="match status" value="1"/>
</dbReference>
<dbReference type="RefSeq" id="WP_055740650.1">
    <property type="nucleotide sequence ID" value="NZ_JAAIWL010000010.1"/>
</dbReference>
<protein>
    <submittedName>
        <fullName evidence="3">Oxidoreductase</fullName>
    </submittedName>
</protein>
<dbReference type="Pfam" id="PF01408">
    <property type="entry name" value="GFO_IDH_MocA"/>
    <property type="match status" value="1"/>
</dbReference>